<feature type="compositionally biased region" description="Basic and acidic residues" evidence="1">
    <location>
        <begin position="161"/>
        <end position="172"/>
    </location>
</feature>
<dbReference type="AlphaFoldDB" id="A0A7R9HL36"/>
<sequence>MMHHPPPDTLNVETIQRGSTSRMTEVNPTEIRTSISPSSAVELNTTSALANYATEAESSNPNVLGNEKVPYLSSNLTINDDIVHCKCNALSHFTTTVVPARSRTRPLDVMLGVVLLQWGTGVSEMYGWLKPAWVCGSVRGFLGRRAQQSGKLARNGAEGNPHLHEGRVENHLGEPPPVHPTEIRTSISPSSAVELNTTSTLANYATEAARMVMYRVVVTSCNPTPYSHHSLRDIQGPKRQITPELSGNYWECPQTQQTIREKERERQRKGYHLSSVTLFPFKPLFP</sequence>
<proteinExistence type="predicted"/>
<evidence type="ECO:0000256" key="1">
    <source>
        <dbReference type="SAM" id="MobiDB-lite"/>
    </source>
</evidence>
<reference evidence="2" key="1">
    <citation type="submission" date="2020-11" db="EMBL/GenBank/DDBJ databases">
        <authorList>
            <person name="Tran Van P."/>
        </authorList>
    </citation>
    <scope>NUCLEOTIDE SEQUENCE</scope>
</reference>
<organism evidence="2">
    <name type="scientific">Timema monikensis</name>
    <dbReference type="NCBI Taxonomy" id="170555"/>
    <lineage>
        <taxon>Eukaryota</taxon>
        <taxon>Metazoa</taxon>
        <taxon>Ecdysozoa</taxon>
        <taxon>Arthropoda</taxon>
        <taxon>Hexapoda</taxon>
        <taxon>Insecta</taxon>
        <taxon>Pterygota</taxon>
        <taxon>Neoptera</taxon>
        <taxon>Polyneoptera</taxon>
        <taxon>Phasmatodea</taxon>
        <taxon>Timematodea</taxon>
        <taxon>Timematoidea</taxon>
        <taxon>Timematidae</taxon>
        <taxon>Timema</taxon>
    </lineage>
</organism>
<dbReference type="EMBL" id="OB793174">
    <property type="protein sequence ID" value="CAD7426322.1"/>
    <property type="molecule type" value="Genomic_DNA"/>
</dbReference>
<name>A0A7R9HL36_9NEOP</name>
<accession>A0A7R9HL36</accession>
<gene>
    <name evidence="2" type="ORF">TMSB3V08_LOCUS3211</name>
</gene>
<feature type="region of interest" description="Disordered" evidence="1">
    <location>
        <begin position="1"/>
        <end position="29"/>
    </location>
</feature>
<feature type="compositionally biased region" description="Polar residues" evidence="1">
    <location>
        <begin position="11"/>
        <end position="29"/>
    </location>
</feature>
<evidence type="ECO:0000313" key="2">
    <source>
        <dbReference type="EMBL" id="CAD7426322.1"/>
    </source>
</evidence>
<protein>
    <submittedName>
        <fullName evidence="2">Uncharacterized protein</fullName>
    </submittedName>
</protein>
<feature type="region of interest" description="Disordered" evidence="1">
    <location>
        <begin position="149"/>
        <end position="184"/>
    </location>
</feature>